<dbReference type="InterPro" id="IPR022577">
    <property type="entry name" value="TBCD_C"/>
</dbReference>
<feature type="domain" description="Tubulin-folding cofactor D C-terminal" evidence="1">
    <location>
        <begin position="53"/>
        <end position="247"/>
    </location>
</feature>
<protein>
    <submittedName>
        <fullName evidence="2">19151_t:CDS:1</fullName>
    </submittedName>
</protein>
<feature type="non-terminal residue" evidence="2">
    <location>
        <position position="352"/>
    </location>
</feature>
<name>A0A9W4SZP8_9GLOM</name>
<dbReference type="GO" id="GO:0048487">
    <property type="term" value="F:beta-tubulin binding"/>
    <property type="evidence" value="ECO:0007669"/>
    <property type="project" value="InterPro"/>
</dbReference>
<organism evidence="2 3">
    <name type="scientific">Funneliformis geosporum</name>
    <dbReference type="NCBI Taxonomy" id="1117311"/>
    <lineage>
        <taxon>Eukaryota</taxon>
        <taxon>Fungi</taxon>
        <taxon>Fungi incertae sedis</taxon>
        <taxon>Mucoromycota</taxon>
        <taxon>Glomeromycotina</taxon>
        <taxon>Glomeromycetes</taxon>
        <taxon>Glomerales</taxon>
        <taxon>Glomeraceae</taxon>
        <taxon>Funneliformis</taxon>
    </lineage>
</organism>
<dbReference type="GO" id="GO:0007021">
    <property type="term" value="P:tubulin complex assembly"/>
    <property type="evidence" value="ECO:0007669"/>
    <property type="project" value="InterPro"/>
</dbReference>
<dbReference type="GO" id="GO:0005096">
    <property type="term" value="F:GTPase activator activity"/>
    <property type="evidence" value="ECO:0007669"/>
    <property type="project" value="InterPro"/>
</dbReference>
<dbReference type="Proteomes" id="UP001153678">
    <property type="component" value="Unassembled WGS sequence"/>
</dbReference>
<comment type="caution">
    <text evidence="2">The sequence shown here is derived from an EMBL/GenBank/DDBJ whole genome shotgun (WGS) entry which is preliminary data.</text>
</comment>
<gene>
    <name evidence="2" type="ORF">FWILDA_LOCUS11878</name>
</gene>
<dbReference type="InterPro" id="IPR033162">
    <property type="entry name" value="TBCD"/>
</dbReference>
<dbReference type="OrthoDB" id="10253476at2759"/>
<dbReference type="EMBL" id="CAMKVN010003563">
    <property type="protein sequence ID" value="CAI2185042.1"/>
    <property type="molecule type" value="Genomic_DNA"/>
</dbReference>
<dbReference type="Pfam" id="PF12612">
    <property type="entry name" value="TFCD_C"/>
    <property type="match status" value="1"/>
</dbReference>
<proteinExistence type="predicted"/>
<keyword evidence="3" id="KW-1185">Reference proteome</keyword>
<evidence type="ECO:0000313" key="3">
    <source>
        <dbReference type="Proteomes" id="UP001153678"/>
    </source>
</evidence>
<reference evidence="2" key="1">
    <citation type="submission" date="2022-08" db="EMBL/GenBank/DDBJ databases">
        <authorList>
            <person name="Kallberg Y."/>
            <person name="Tangrot J."/>
            <person name="Rosling A."/>
        </authorList>
    </citation>
    <scope>NUCLEOTIDE SEQUENCE</scope>
    <source>
        <strain evidence="2">Wild A</strain>
    </source>
</reference>
<dbReference type="PANTHER" id="PTHR12658:SF0">
    <property type="entry name" value="TUBULIN-SPECIFIC CHAPERONE D"/>
    <property type="match status" value="1"/>
</dbReference>
<evidence type="ECO:0000313" key="2">
    <source>
        <dbReference type="EMBL" id="CAI2185042.1"/>
    </source>
</evidence>
<dbReference type="AlphaFoldDB" id="A0A9W4SZP8"/>
<feature type="non-terminal residue" evidence="2">
    <location>
        <position position="1"/>
    </location>
</feature>
<dbReference type="GO" id="GO:0007023">
    <property type="term" value="P:post-chaperonin tubulin folding pathway"/>
    <property type="evidence" value="ECO:0007669"/>
    <property type="project" value="InterPro"/>
</dbReference>
<sequence>MGFEDYSTDSRGDIGSWIREASMVGFLEIIPLIIKLDSISTSKQWWKTELNARIFGNLLKQSVERIDRVRSCAGRILLELLYMKKNDADCWVIEIPGRDVLQKVLPKDEVIRWINPSELYPRMVKLLVIPEYRFDLLTGLVLAAGGISESLVRYSSSKLLDYASTLSIDPPYVSSSESKVSLTEFAKSLLDIAQHFQKHDRIIIPLLEVVDLLFEAGTLQKINNEKEFLELFECVKKEVTKCKDIRKLTACMKVFCGMSSLSGTVRNKALYHLLNLLVHPFPKIRRSTADQLYLTLSGSVEEETEESLEIEEILTNTDWNESVSKLKEIRNRLYPLLDIKPPVLKSSLSTTT</sequence>
<evidence type="ECO:0000259" key="1">
    <source>
        <dbReference type="Pfam" id="PF12612"/>
    </source>
</evidence>
<dbReference type="GO" id="GO:0000226">
    <property type="term" value="P:microtubule cytoskeleton organization"/>
    <property type="evidence" value="ECO:0007669"/>
    <property type="project" value="TreeGrafter"/>
</dbReference>
<accession>A0A9W4SZP8</accession>
<dbReference type="PANTHER" id="PTHR12658">
    <property type="entry name" value="BETA-TUBULIN COFACTOR D"/>
    <property type="match status" value="1"/>
</dbReference>